<protein>
    <recommendedName>
        <fullName evidence="1">BTB domain-containing protein</fullName>
    </recommendedName>
</protein>
<feature type="domain" description="BTB" evidence="1">
    <location>
        <begin position="16"/>
        <end position="114"/>
    </location>
</feature>
<dbReference type="InterPro" id="IPR000210">
    <property type="entry name" value="BTB/POZ_dom"/>
</dbReference>
<gene>
    <name evidence="2" type="ORF">Agabi119p4_2592</name>
</gene>
<evidence type="ECO:0000313" key="2">
    <source>
        <dbReference type="EMBL" id="KAF7783216.1"/>
    </source>
</evidence>
<reference evidence="2 3" key="1">
    <citation type="journal article" name="Sci. Rep.">
        <title>Telomere-to-telomere assembled and centromere annotated genomes of the two main subspecies of the button mushroom Agaricus bisporus reveal especially polymorphic chromosome ends.</title>
        <authorList>
            <person name="Sonnenberg A.S.M."/>
            <person name="Sedaghat-Telgerd N."/>
            <person name="Lavrijssen B."/>
            <person name="Ohm R.A."/>
            <person name="Hendrickx P.M."/>
            <person name="Scholtmeijer K."/>
            <person name="Baars J.J.P."/>
            <person name="van Peer A."/>
        </authorList>
    </citation>
    <scope>NUCLEOTIDE SEQUENCE [LARGE SCALE GENOMIC DNA]</scope>
    <source>
        <strain evidence="2 3">H119_p4</strain>
    </source>
</reference>
<organism evidence="2 3">
    <name type="scientific">Agaricus bisporus var. burnettii</name>
    <dbReference type="NCBI Taxonomy" id="192524"/>
    <lineage>
        <taxon>Eukaryota</taxon>
        <taxon>Fungi</taxon>
        <taxon>Dikarya</taxon>
        <taxon>Basidiomycota</taxon>
        <taxon>Agaricomycotina</taxon>
        <taxon>Agaricomycetes</taxon>
        <taxon>Agaricomycetidae</taxon>
        <taxon>Agaricales</taxon>
        <taxon>Agaricineae</taxon>
        <taxon>Agaricaceae</taxon>
        <taxon>Agaricus</taxon>
    </lineage>
</organism>
<evidence type="ECO:0000313" key="3">
    <source>
        <dbReference type="Proteomes" id="UP000629468"/>
    </source>
</evidence>
<dbReference type="OMA" id="ANTHRHE"/>
<sequence length="119" mass="13998">MANTHRHELYYIPAGDLHLQFGQTLFRIHSQFFLRESAYWRDRIAGLNQEGLDEHAPLLIEGVEAEDFARFLWIFYNPRIGNYNTSLGNWETILRLATHWDFPSVRELAVKHIDELQGA</sequence>
<accession>A0A8H7F9B5</accession>
<dbReference type="Proteomes" id="UP000629468">
    <property type="component" value="Unassembled WGS sequence"/>
</dbReference>
<dbReference type="AlphaFoldDB" id="A0A8H7F9B5"/>
<name>A0A8H7F9B5_AGABI</name>
<dbReference type="SUPFAM" id="SSF54695">
    <property type="entry name" value="POZ domain"/>
    <property type="match status" value="1"/>
</dbReference>
<comment type="caution">
    <text evidence="2">The sequence shown here is derived from an EMBL/GenBank/DDBJ whole genome shotgun (WGS) entry which is preliminary data.</text>
</comment>
<dbReference type="Gene3D" id="3.30.710.10">
    <property type="entry name" value="Potassium Channel Kv1.1, Chain A"/>
    <property type="match status" value="1"/>
</dbReference>
<proteinExistence type="predicted"/>
<evidence type="ECO:0000259" key="1">
    <source>
        <dbReference type="Pfam" id="PF00651"/>
    </source>
</evidence>
<dbReference type="InterPro" id="IPR011333">
    <property type="entry name" value="SKP1/BTB/POZ_sf"/>
</dbReference>
<dbReference type="EMBL" id="JABXXO010000003">
    <property type="protein sequence ID" value="KAF7783216.1"/>
    <property type="molecule type" value="Genomic_DNA"/>
</dbReference>
<dbReference type="Pfam" id="PF00651">
    <property type="entry name" value="BTB"/>
    <property type="match status" value="1"/>
</dbReference>